<organism evidence="7 8">
    <name type="scientific">Mucor saturninus</name>
    <dbReference type="NCBI Taxonomy" id="64648"/>
    <lineage>
        <taxon>Eukaryota</taxon>
        <taxon>Fungi</taxon>
        <taxon>Fungi incertae sedis</taxon>
        <taxon>Mucoromycota</taxon>
        <taxon>Mucoromycotina</taxon>
        <taxon>Mucoromycetes</taxon>
        <taxon>Mucorales</taxon>
        <taxon>Mucorineae</taxon>
        <taxon>Mucoraceae</taxon>
        <taxon>Mucor</taxon>
    </lineage>
</organism>
<dbReference type="PROSITE" id="PS00063">
    <property type="entry name" value="ALDOKETO_REDUCTASE_3"/>
    <property type="match status" value="1"/>
</dbReference>
<sequence>MSTDYLTLNRTGDKMPIRGFGCWKIDTKDCEETVYQAIKTGYRLFDGACDYGNEVEVGRGINKAINEGLVKREDLFIVTKLWNTFHSKKHVRALFDRQLKDTGLEYFDLYLIHFPVPLQYVDPATSYPPGWYVGDAKSLQFEQSPIHECWAELEKIVDAGLARNIGVANFNCQAILDLLTYARIKPAVLQIELHPYLPQERLVKWVKEQGIQITAYSSFGPTSYVDLTESGKTYTSLLEHASVKSVADKHNVSTGQVLLRWALDREFAVIPKSVNAGRMKANLEILDIKLDAEDNKTLDSLKTNQRFNDPMTYGFNLPLFD</sequence>
<keyword evidence="2" id="KW-0560">Oxidoreductase</keyword>
<dbReference type="Proteomes" id="UP000603453">
    <property type="component" value="Unassembled WGS sequence"/>
</dbReference>
<proteinExistence type="inferred from homology"/>
<gene>
    <name evidence="7" type="ORF">INT47_005729</name>
</gene>
<dbReference type="InterPro" id="IPR018170">
    <property type="entry name" value="Aldo/ket_reductase_CS"/>
</dbReference>
<name>A0A8H7UT20_9FUNG</name>
<dbReference type="InterPro" id="IPR023210">
    <property type="entry name" value="NADP_OxRdtase_dom"/>
</dbReference>
<evidence type="ECO:0000256" key="3">
    <source>
        <dbReference type="PIRSR" id="PIRSR000097-1"/>
    </source>
</evidence>
<dbReference type="Gene3D" id="3.20.20.100">
    <property type="entry name" value="NADP-dependent oxidoreductase domain"/>
    <property type="match status" value="1"/>
</dbReference>
<reference evidence="7" key="1">
    <citation type="submission" date="2020-12" db="EMBL/GenBank/DDBJ databases">
        <title>Metabolic potential, ecology and presence of endohyphal bacteria is reflected in genomic diversity of Mucoromycotina.</title>
        <authorList>
            <person name="Muszewska A."/>
            <person name="Okrasinska A."/>
            <person name="Steczkiewicz K."/>
            <person name="Drgas O."/>
            <person name="Orlowska M."/>
            <person name="Perlinska-Lenart U."/>
            <person name="Aleksandrzak-Piekarczyk T."/>
            <person name="Szatraj K."/>
            <person name="Zielenkiewicz U."/>
            <person name="Pilsyk S."/>
            <person name="Malc E."/>
            <person name="Mieczkowski P."/>
            <person name="Kruszewska J.S."/>
            <person name="Biernat P."/>
            <person name="Pawlowska J."/>
        </authorList>
    </citation>
    <scope>NUCLEOTIDE SEQUENCE</scope>
    <source>
        <strain evidence="7">WA0000017839</strain>
    </source>
</reference>
<evidence type="ECO:0000313" key="7">
    <source>
        <dbReference type="EMBL" id="KAG2194525.1"/>
    </source>
</evidence>
<dbReference type="PANTHER" id="PTHR11732">
    <property type="entry name" value="ALDO/KETO REDUCTASE"/>
    <property type="match status" value="1"/>
</dbReference>
<dbReference type="GO" id="GO:0016491">
    <property type="term" value="F:oxidoreductase activity"/>
    <property type="evidence" value="ECO:0007669"/>
    <property type="project" value="UniProtKB-KW"/>
</dbReference>
<comment type="similarity">
    <text evidence="1">Belongs to the aldo/keto reductase family.</text>
</comment>
<feature type="binding site" evidence="4">
    <location>
        <position position="113"/>
    </location>
    <ligand>
        <name>substrate</name>
    </ligand>
</feature>
<evidence type="ECO:0000256" key="4">
    <source>
        <dbReference type="PIRSR" id="PIRSR000097-2"/>
    </source>
</evidence>
<dbReference type="PIRSF" id="PIRSF000097">
    <property type="entry name" value="AKR"/>
    <property type="match status" value="1"/>
</dbReference>
<evidence type="ECO:0000256" key="5">
    <source>
        <dbReference type="PIRSR" id="PIRSR000097-3"/>
    </source>
</evidence>
<protein>
    <recommendedName>
        <fullName evidence="6">NADP-dependent oxidoreductase domain-containing protein</fullName>
    </recommendedName>
</protein>
<dbReference type="PROSITE" id="PS00798">
    <property type="entry name" value="ALDOKETO_REDUCTASE_1"/>
    <property type="match status" value="1"/>
</dbReference>
<keyword evidence="8" id="KW-1185">Reference proteome</keyword>
<evidence type="ECO:0000256" key="2">
    <source>
        <dbReference type="ARBA" id="ARBA00023002"/>
    </source>
</evidence>
<feature type="domain" description="NADP-dependent oxidoreductase" evidence="6">
    <location>
        <begin position="23"/>
        <end position="301"/>
    </location>
</feature>
<dbReference type="EMBL" id="JAEPRD010000193">
    <property type="protein sequence ID" value="KAG2194525.1"/>
    <property type="molecule type" value="Genomic_DNA"/>
</dbReference>
<evidence type="ECO:0000256" key="1">
    <source>
        <dbReference type="ARBA" id="ARBA00007905"/>
    </source>
</evidence>
<dbReference type="FunFam" id="3.20.20.100:FF:000007">
    <property type="entry name" value="NAD(P)H-dependent D-xylose reductase xyl1"/>
    <property type="match status" value="1"/>
</dbReference>
<feature type="site" description="Lowers pKa of active site Tyr" evidence="5">
    <location>
        <position position="80"/>
    </location>
</feature>
<accession>A0A8H7UT20</accession>
<dbReference type="InterPro" id="IPR036812">
    <property type="entry name" value="NAD(P)_OxRdtase_dom_sf"/>
</dbReference>
<dbReference type="AlphaFoldDB" id="A0A8H7UT20"/>
<dbReference type="Pfam" id="PF00248">
    <property type="entry name" value="Aldo_ket_red"/>
    <property type="match status" value="1"/>
</dbReference>
<evidence type="ECO:0000259" key="6">
    <source>
        <dbReference type="Pfam" id="PF00248"/>
    </source>
</evidence>
<evidence type="ECO:0000313" key="8">
    <source>
        <dbReference type="Proteomes" id="UP000603453"/>
    </source>
</evidence>
<dbReference type="PRINTS" id="PR00069">
    <property type="entry name" value="ALDKETRDTASE"/>
</dbReference>
<dbReference type="OrthoDB" id="416253at2759"/>
<dbReference type="SUPFAM" id="SSF51430">
    <property type="entry name" value="NAD(P)-linked oxidoreductase"/>
    <property type="match status" value="1"/>
</dbReference>
<dbReference type="InterPro" id="IPR020471">
    <property type="entry name" value="AKR"/>
</dbReference>
<comment type="caution">
    <text evidence="7">The sequence shown here is derived from an EMBL/GenBank/DDBJ whole genome shotgun (WGS) entry which is preliminary data.</text>
</comment>
<dbReference type="CDD" id="cd19114">
    <property type="entry name" value="AKR_AKR2C1"/>
    <property type="match status" value="1"/>
</dbReference>
<feature type="active site" description="Proton donor" evidence="3">
    <location>
        <position position="51"/>
    </location>
</feature>